<organism evidence="2 3">
    <name type="scientific">Ensete ventricosum</name>
    <name type="common">Abyssinian banana</name>
    <name type="synonym">Musa ensete</name>
    <dbReference type="NCBI Taxonomy" id="4639"/>
    <lineage>
        <taxon>Eukaryota</taxon>
        <taxon>Viridiplantae</taxon>
        <taxon>Streptophyta</taxon>
        <taxon>Embryophyta</taxon>
        <taxon>Tracheophyta</taxon>
        <taxon>Spermatophyta</taxon>
        <taxon>Magnoliopsida</taxon>
        <taxon>Liliopsida</taxon>
        <taxon>Zingiberales</taxon>
        <taxon>Musaceae</taxon>
        <taxon>Ensete</taxon>
    </lineage>
</organism>
<dbReference type="EMBL" id="AMZH03007449">
    <property type="protein sequence ID" value="RRT61298.1"/>
    <property type="molecule type" value="Genomic_DNA"/>
</dbReference>
<feature type="region of interest" description="Disordered" evidence="1">
    <location>
        <begin position="55"/>
        <end position="83"/>
    </location>
</feature>
<feature type="compositionally biased region" description="Basic and acidic residues" evidence="1">
    <location>
        <begin position="73"/>
        <end position="82"/>
    </location>
</feature>
<dbReference type="AlphaFoldDB" id="A0A426ZBC9"/>
<reference evidence="2 3" key="1">
    <citation type="journal article" date="2014" name="Agronomy (Basel)">
        <title>A Draft Genome Sequence for Ensete ventricosum, the Drought-Tolerant Tree Against Hunger.</title>
        <authorList>
            <person name="Harrison J."/>
            <person name="Moore K.A."/>
            <person name="Paszkiewicz K."/>
            <person name="Jones T."/>
            <person name="Grant M."/>
            <person name="Ambacheew D."/>
            <person name="Muzemil S."/>
            <person name="Studholme D.J."/>
        </authorList>
    </citation>
    <scope>NUCLEOTIDE SEQUENCE [LARGE SCALE GENOMIC DNA]</scope>
</reference>
<evidence type="ECO:0000313" key="3">
    <source>
        <dbReference type="Proteomes" id="UP000287651"/>
    </source>
</evidence>
<name>A0A426ZBC9_ENSVE</name>
<gene>
    <name evidence="2" type="ORF">B296_00021745</name>
</gene>
<comment type="caution">
    <text evidence="2">The sequence shown here is derived from an EMBL/GenBank/DDBJ whole genome shotgun (WGS) entry which is preliminary data.</text>
</comment>
<dbReference type="Proteomes" id="UP000287651">
    <property type="component" value="Unassembled WGS sequence"/>
</dbReference>
<proteinExistence type="predicted"/>
<evidence type="ECO:0000313" key="2">
    <source>
        <dbReference type="EMBL" id="RRT61298.1"/>
    </source>
</evidence>
<accession>A0A426ZBC9</accession>
<evidence type="ECO:0000256" key="1">
    <source>
        <dbReference type="SAM" id="MobiDB-lite"/>
    </source>
</evidence>
<protein>
    <submittedName>
        <fullName evidence="2">Uncharacterized protein</fullName>
    </submittedName>
</protein>
<sequence length="127" mass="13845">MGPGTRLNHLIAGVSIRADSSCHISDEVAWRKARRNGSSRAASSVLSSLLALPTPHSARGVSSSRSFVKRRRSEAGTRRESDPNSSLLLPFFSLHVLGRLGPDRVLLPIYRFRIGGADPRRFALARA</sequence>